<name>A0A438F7Y7_VITVI</name>
<gene>
    <name evidence="2" type="primary">PP2A10_0</name>
    <name evidence="2" type="ORF">CK203_080756</name>
</gene>
<organism evidence="2 3">
    <name type="scientific">Vitis vinifera</name>
    <name type="common">Grape</name>
    <dbReference type="NCBI Taxonomy" id="29760"/>
    <lineage>
        <taxon>Eukaryota</taxon>
        <taxon>Viridiplantae</taxon>
        <taxon>Streptophyta</taxon>
        <taxon>Embryophyta</taxon>
        <taxon>Tracheophyta</taxon>
        <taxon>Spermatophyta</taxon>
        <taxon>Magnoliopsida</taxon>
        <taxon>eudicotyledons</taxon>
        <taxon>Gunneridae</taxon>
        <taxon>Pentapetalae</taxon>
        <taxon>rosids</taxon>
        <taxon>Vitales</taxon>
        <taxon>Vitaceae</taxon>
        <taxon>Viteae</taxon>
        <taxon>Vitis</taxon>
    </lineage>
</organism>
<dbReference type="AlphaFoldDB" id="A0A438F7Y7"/>
<keyword evidence="1" id="KW-0472">Membrane</keyword>
<accession>A0A438F7Y7</accession>
<proteinExistence type="predicted"/>
<dbReference type="EMBL" id="QGNW01001094">
    <property type="protein sequence ID" value="RVW56134.1"/>
    <property type="molecule type" value="Genomic_DNA"/>
</dbReference>
<evidence type="ECO:0000313" key="3">
    <source>
        <dbReference type="Proteomes" id="UP000288805"/>
    </source>
</evidence>
<dbReference type="Proteomes" id="UP000288805">
    <property type="component" value="Unassembled WGS sequence"/>
</dbReference>
<feature type="transmembrane region" description="Helical" evidence="1">
    <location>
        <begin position="100"/>
        <end position="120"/>
    </location>
</feature>
<evidence type="ECO:0000313" key="2">
    <source>
        <dbReference type="EMBL" id="RVW56134.1"/>
    </source>
</evidence>
<comment type="caution">
    <text evidence="2">The sequence shown here is derived from an EMBL/GenBank/DDBJ whole genome shotgun (WGS) entry which is preliminary data.</text>
</comment>
<evidence type="ECO:0000256" key="1">
    <source>
        <dbReference type="SAM" id="Phobius"/>
    </source>
</evidence>
<protein>
    <submittedName>
        <fullName evidence="2">Protein phloem 2-like A10</fullName>
    </submittedName>
</protein>
<keyword evidence="1" id="KW-0812">Transmembrane</keyword>
<keyword evidence="1" id="KW-1133">Transmembrane helix</keyword>
<sequence length="122" mass="13330">MRRFLRQETSSTKLKVGSPPNGIQNGGWVDKASSALAVPSNRKFVLDLTGRVTFETIKSVVEFLLWKLADGLKRSLNVAHEEVVDRGLEVIRYVGAKSSVIVTICLALYLHILGGTGVLLHA</sequence>
<reference evidence="2 3" key="1">
    <citation type="journal article" date="2018" name="PLoS Genet.">
        <title>Population sequencing reveals clonal diversity and ancestral inbreeding in the grapevine cultivar Chardonnay.</title>
        <authorList>
            <person name="Roach M.J."/>
            <person name="Johnson D.L."/>
            <person name="Bohlmann J."/>
            <person name="van Vuuren H.J."/>
            <person name="Jones S.J."/>
            <person name="Pretorius I.S."/>
            <person name="Schmidt S.A."/>
            <person name="Borneman A.R."/>
        </authorList>
    </citation>
    <scope>NUCLEOTIDE SEQUENCE [LARGE SCALE GENOMIC DNA]</scope>
    <source>
        <strain evidence="3">cv. Chardonnay</strain>
        <tissue evidence="2">Leaf</tissue>
    </source>
</reference>